<dbReference type="GO" id="GO:0046872">
    <property type="term" value="F:metal ion binding"/>
    <property type="evidence" value="ECO:0007669"/>
    <property type="project" value="UniProtKB-UniRule"/>
</dbReference>
<dbReference type="Proteomes" id="UP000178417">
    <property type="component" value="Unassembled WGS sequence"/>
</dbReference>
<organism evidence="9 10">
    <name type="scientific">candidate division WOR-1 bacterium RIFOXYB2_FULL_37_13</name>
    <dbReference type="NCBI Taxonomy" id="1802579"/>
    <lineage>
        <taxon>Bacteria</taxon>
        <taxon>Bacillati</taxon>
        <taxon>Saganbacteria</taxon>
    </lineage>
</organism>
<comment type="subunit">
    <text evidence="6">Monomer.</text>
</comment>
<name>A0A1F4SRW4_UNCSA</name>
<protein>
    <recommendedName>
        <fullName evidence="6 7">Methionine aminopeptidase</fullName>
        <shortName evidence="6">MAP</shortName>
        <shortName evidence="6">MetAP</shortName>
        <ecNumber evidence="6 7">3.4.11.18</ecNumber>
    </recommendedName>
    <alternativeName>
        <fullName evidence="6">Peptidase M</fullName>
    </alternativeName>
</protein>
<comment type="similarity">
    <text evidence="6">Belongs to the peptidase M24A family. Methionine aminopeptidase type 1 subfamily.</text>
</comment>
<proteinExistence type="inferred from homology"/>
<feature type="binding site" evidence="6">
    <location>
        <position position="77"/>
    </location>
    <ligand>
        <name>substrate</name>
    </ligand>
</feature>
<evidence type="ECO:0000313" key="9">
    <source>
        <dbReference type="EMBL" id="OGC23195.1"/>
    </source>
</evidence>
<keyword evidence="5 6" id="KW-0378">Hydrolase</keyword>
<feature type="binding site" evidence="6">
    <location>
        <position position="232"/>
    </location>
    <ligand>
        <name>a divalent metal cation</name>
        <dbReference type="ChEBI" id="CHEBI:60240"/>
        <label>1</label>
    </ligand>
</feature>
<dbReference type="PANTHER" id="PTHR43330">
    <property type="entry name" value="METHIONINE AMINOPEPTIDASE"/>
    <property type="match status" value="1"/>
</dbReference>
<dbReference type="EMBL" id="MEUB01000020">
    <property type="protein sequence ID" value="OGC23195.1"/>
    <property type="molecule type" value="Genomic_DNA"/>
</dbReference>
<dbReference type="GO" id="GO:0006508">
    <property type="term" value="P:proteolysis"/>
    <property type="evidence" value="ECO:0007669"/>
    <property type="project" value="UniProtKB-KW"/>
</dbReference>
<feature type="binding site" evidence="6">
    <location>
        <position position="94"/>
    </location>
    <ligand>
        <name>a divalent metal cation</name>
        <dbReference type="ChEBI" id="CHEBI:60240"/>
        <label>1</label>
    </ligand>
</feature>
<feature type="binding site" evidence="6">
    <location>
        <position position="105"/>
    </location>
    <ligand>
        <name>a divalent metal cation</name>
        <dbReference type="ChEBI" id="CHEBI:60240"/>
        <label>2</label>
        <note>catalytic</note>
    </ligand>
</feature>
<keyword evidence="2 6" id="KW-0031">Aminopeptidase</keyword>
<dbReference type="HAMAP" id="MF_01974">
    <property type="entry name" value="MetAP_1"/>
    <property type="match status" value="1"/>
</dbReference>
<dbReference type="EC" id="3.4.11.18" evidence="6 7"/>
<dbReference type="PRINTS" id="PR00599">
    <property type="entry name" value="MAPEPTIDASE"/>
</dbReference>
<feature type="domain" description="Peptidase M24" evidence="8">
    <location>
        <begin position="11"/>
        <end position="239"/>
    </location>
</feature>
<gene>
    <name evidence="6" type="primary">map</name>
    <name evidence="9" type="ORF">A2310_06250</name>
</gene>
<feature type="binding site" evidence="6">
    <location>
        <position position="175"/>
    </location>
    <ligand>
        <name>substrate</name>
    </ligand>
</feature>
<evidence type="ECO:0000256" key="6">
    <source>
        <dbReference type="HAMAP-Rule" id="MF_01974"/>
    </source>
</evidence>
<dbReference type="GO" id="GO:0070006">
    <property type="term" value="F:metalloaminopeptidase activity"/>
    <property type="evidence" value="ECO:0007669"/>
    <property type="project" value="UniProtKB-UniRule"/>
</dbReference>
<sequence>MITIKTPAEIEKIRQACRVVAQVLQNIEKEIKIGITTEELDRFAEDLILKCNCSPAFKGYRGYTHSTCISVNFQVVHGIPSKLKLKDGDIVSFDVGTVFEGYYGDGARTFPVGNVSGAARKLLSTTKEALKKAISQARYGKNLGDISYTIEKVAADAGFSVVKDLFGHGVGNHLHEDPLIPNFGKRGTGAKLKAGMVLAIEPMLNMGRSRVITLDDGWTVATEDRMLSAHFEDTIVVTDGDPEILTKAFSNKG</sequence>
<comment type="cofactor">
    <cofactor evidence="6">
        <name>Co(2+)</name>
        <dbReference type="ChEBI" id="CHEBI:48828"/>
    </cofactor>
    <cofactor evidence="6">
        <name>Zn(2+)</name>
        <dbReference type="ChEBI" id="CHEBI:29105"/>
    </cofactor>
    <cofactor evidence="6">
        <name>Mn(2+)</name>
        <dbReference type="ChEBI" id="CHEBI:29035"/>
    </cofactor>
    <cofactor evidence="6">
        <name>Fe(2+)</name>
        <dbReference type="ChEBI" id="CHEBI:29033"/>
    </cofactor>
    <text evidence="6">Binds 2 divalent metal cations per subunit. Has a high-affinity and a low affinity metal-binding site. The true nature of the physiological cofactor is under debate. The enzyme is active with cobalt, zinc, manganese or divalent iron ions. Most likely, methionine aminopeptidases function as mononuclear Fe(2+)-metalloproteases under physiological conditions, and the catalytically relevant metal-binding site has been assigned to the histidine-containing high-affinity site.</text>
</comment>
<feature type="binding site" evidence="6">
    <location>
        <position position="168"/>
    </location>
    <ligand>
        <name>a divalent metal cation</name>
        <dbReference type="ChEBI" id="CHEBI:60240"/>
        <label>2</label>
        <note>catalytic</note>
    </ligand>
</feature>
<dbReference type="InterPro" id="IPR001714">
    <property type="entry name" value="Pept_M24_MAP"/>
</dbReference>
<comment type="function">
    <text evidence="1 6">Removes the N-terminal methionine from nascent proteins. The N-terminal methionine is often cleaved when the second residue in the primary sequence is small and uncharged (Met-Ala-, Cys, Gly, Pro, Ser, Thr, or Val). Requires deformylation of the N(alpha)-formylated initiator methionine before it can be hydrolyzed.</text>
</comment>
<evidence type="ECO:0000313" key="10">
    <source>
        <dbReference type="Proteomes" id="UP000178417"/>
    </source>
</evidence>
<dbReference type="SUPFAM" id="SSF55920">
    <property type="entry name" value="Creatinase/aminopeptidase"/>
    <property type="match status" value="1"/>
</dbReference>
<feature type="binding site" evidence="6">
    <location>
        <position position="232"/>
    </location>
    <ligand>
        <name>a divalent metal cation</name>
        <dbReference type="ChEBI" id="CHEBI:60240"/>
        <label>2</label>
        <note>catalytic</note>
    </ligand>
</feature>
<evidence type="ECO:0000256" key="1">
    <source>
        <dbReference type="ARBA" id="ARBA00002521"/>
    </source>
</evidence>
<evidence type="ECO:0000256" key="3">
    <source>
        <dbReference type="ARBA" id="ARBA00022670"/>
    </source>
</evidence>
<evidence type="ECO:0000259" key="8">
    <source>
        <dbReference type="Pfam" id="PF00557"/>
    </source>
</evidence>
<comment type="catalytic activity">
    <reaction evidence="6 7">
        <text>Release of N-terminal amino acids, preferentially methionine, from peptides and arylamides.</text>
        <dbReference type="EC" id="3.4.11.18"/>
    </reaction>
</comment>
<keyword evidence="3 6" id="KW-0645">Protease</keyword>
<dbReference type="NCBIfam" id="TIGR00500">
    <property type="entry name" value="met_pdase_I"/>
    <property type="match status" value="1"/>
</dbReference>
<dbReference type="Gene3D" id="3.90.230.10">
    <property type="entry name" value="Creatinase/methionine aminopeptidase superfamily"/>
    <property type="match status" value="1"/>
</dbReference>
<dbReference type="STRING" id="1802579.A2310_06250"/>
<dbReference type="GO" id="GO:0004239">
    <property type="term" value="F:initiator methionyl aminopeptidase activity"/>
    <property type="evidence" value="ECO:0007669"/>
    <property type="project" value="UniProtKB-UniRule"/>
</dbReference>
<keyword evidence="4 6" id="KW-0479">Metal-binding</keyword>
<dbReference type="GO" id="GO:0005829">
    <property type="term" value="C:cytosol"/>
    <property type="evidence" value="ECO:0007669"/>
    <property type="project" value="TreeGrafter"/>
</dbReference>
<dbReference type="Pfam" id="PF00557">
    <property type="entry name" value="Peptidase_M24"/>
    <property type="match status" value="1"/>
</dbReference>
<dbReference type="CDD" id="cd01086">
    <property type="entry name" value="MetAP1"/>
    <property type="match status" value="1"/>
</dbReference>
<dbReference type="InterPro" id="IPR002467">
    <property type="entry name" value="Pept_M24A_MAP1"/>
</dbReference>
<dbReference type="PANTHER" id="PTHR43330:SF27">
    <property type="entry name" value="METHIONINE AMINOPEPTIDASE"/>
    <property type="match status" value="1"/>
</dbReference>
<evidence type="ECO:0000256" key="7">
    <source>
        <dbReference type="RuleBase" id="RU003653"/>
    </source>
</evidence>
<evidence type="ECO:0000256" key="2">
    <source>
        <dbReference type="ARBA" id="ARBA00022438"/>
    </source>
</evidence>
<evidence type="ECO:0000256" key="4">
    <source>
        <dbReference type="ARBA" id="ARBA00022723"/>
    </source>
</evidence>
<feature type="binding site" evidence="6">
    <location>
        <position position="105"/>
    </location>
    <ligand>
        <name>a divalent metal cation</name>
        <dbReference type="ChEBI" id="CHEBI:60240"/>
        <label>1</label>
    </ligand>
</feature>
<dbReference type="InterPro" id="IPR000994">
    <property type="entry name" value="Pept_M24"/>
</dbReference>
<dbReference type="InterPro" id="IPR036005">
    <property type="entry name" value="Creatinase/aminopeptidase-like"/>
</dbReference>
<comment type="caution">
    <text evidence="9">The sequence shown here is derived from an EMBL/GenBank/DDBJ whole genome shotgun (WGS) entry which is preliminary data.</text>
</comment>
<dbReference type="AlphaFoldDB" id="A0A1F4SRW4"/>
<reference evidence="9 10" key="1">
    <citation type="journal article" date="2016" name="Nat. Commun.">
        <title>Thousands of microbial genomes shed light on interconnected biogeochemical processes in an aquifer system.</title>
        <authorList>
            <person name="Anantharaman K."/>
            <person name="Brown C.T."/>
            <person name="Hug L.A."/>
            <person name="Sharon I."/>
            <person name="Castelle C.J."/>
            <person name="Probst A.J."/>
            <person name="Thomas B.C."/>
            <person name="Singh A."/>
            <person name="Wilkins M.J."/>
            <person name="Karaoz U."/>
            <person name="Brodie E.L."/>
            <person name="Williams K.H."/>
            <person name="Hubbard S.S."/>
            <person name="Banfield J.F."/>
        </authorList>
    </citation>
    <scope>NUCLEOTIDE SEQUENCE [LARGE SCALE GENOMIC DNA]</scope>
</reference>
<evidence type="ECO:0000256" key="5">
    <source>
        <dbReference type="ARBA" id="ARBA00022801"/>
    </source>
</evidence>
<accession>A0A1F4SRW4</accession>
<feature type="binding site" evidence="6">
    <location>
        <position position="201"/>
    </location>
    <ligand>
        <name>a divalent metal cation</name>
        <dbReference type="ChEBI" id="CHEBI:60240"/>
        <label>2</label>
        <note>catalytic</note>
    </ligand>
</feature>